<evidence type="ECO:0000313" key="3">
    <source>
        <dbReference type="Proteomes" id="UP000485058"/>
    </source>
</evidence>
<dbReference type="Proteomes" id="UP000485058">
    <property type="component" value="Unassembled WGS sequence"/>
</dbReference>
<dbReference type="AlphaFoldDB" id="A0A699ZXK5"/>
<dbReference type="EMBL" id="BLLF01002274">
    <property type="protein sequence ID" value="GFH23446.1"/>
    <property type="molecule type" value="Genomic_DNA"/>
</dbReference>
<feature type="region of interest" description="Disordered" evidence="1">
    <location>
        <begin position="1"/>
        <end position="34"/>
    </location>
</feature>
<reference evidence="2 3" key="1">
    <citation type="submission" date="2020-02" db="EMBL/GenBank/DDBJ databases">
        <title>Draft genome sequence of Haematococcus lacustris strain NIES-144.</title>
        <authorList>
            <person name="Morimoto D."/>
            <person name="Nakagawa S."/>
            <person name="Yoshida T."/>
            <person name="Sawayama S."/>
        </authorList>
    </citation>
    <scope>NUCLEOTIDE SEQUENCE [LARGE SCALE GENOMIC DNA]</scope>
    <source>
        <strain evidence="2 3">NIES-144</strain>
    </source>
</reference>
<organism evidence="2 3">
    <name type="scientific">Haematococcus lacustris</name>
    <name type="common">Green alga</name>
    <name type="synonym">Haematococcus pluvialis</name>
    <dbReference type="NCBI Taxonomy" id="44745"/>
    <lineage>
        <taxon>Eukaryota</taxon>
        <taxon>Viridiplantae</taxon>
        <taxon>Chlorophyta</taxon>
        <taxon>core chlorophytes</taxon>
        <taxon>Chlorophyceae</taxon>
        <taxon>CS clade</taxon>
        <taxon>Chlamydomonadales</taxon>
        <taxon>Haematococcaceae</taxon>
        <taxon>Haematococcus</taxon>
    </lineage>
</organism>
<gene>
    <name evidence="2" type="ORF">HaLaN_21059</name>
</gene>
<proteinExistence type="predicted"/>
<name>A0A699ZXK5_HAELA</name>
<keyword evidence="3" id="KW-1185">Reference proteome</keyword>
<comment type="caution">
    <text evidence="2">The sequence shown here is derived from an EMBL/GenBank/DDBJ whole genome shotgun (WGS) entry which is preliminary data.</text>
</comment>
<evidence type="ECO:0000313" key="2">
    <source>
        <dbReference type="EMBL" id="GFH23446.1"/>
    </source>
</evidence>
<feature type="region of interest" description="Disordered" evidence="1">
    <location>
        <begin position="76"/>
        <end position="98"/>
    </location>
</feature>
<sequence>MHDRSPHWLSPPAHPTGKSTHQTDPPHRNSVVSSAVRPLRPCGEVWPTMSFCWSARAFWVAQYLRHPWQQQRLASKLTAKGGPATLSPPHPIQNPRKA</sequence>
<accession>A0A699ZXK5</accession>
<evidence type="ECO:0000256" key="1">
    <source>
        <dbReference type="SAM" id="MobiDB-lite"/>
    </source>
</evidence>
<protein>
    <submittedName>
        <fullName evidence="2">Uncharacterized protein</fullName>
    </submittedName>
</protein>